<keyword evidence="1" id="KW-0812">Transmembrane</keyword>
<dbReference type="EMBL" id="JABFCR010000009">
    <property type="protein sequence ID" value="NNU33416.1"/>
    <property type="molecule type" value="Genomic_DNA"/>
</dbReference>
<feature type="transmembrane region" description="Helical" evidence="1">
    <location>
        <begin position="21"/>
        <end position="43"/>
    </location>
</feature>
<evidence type="ECO:0000313" key="2">
    <source>
        <dbReference type="EMBL" id="NNU33416.1"/>
    </source>
</evidence>
<proteinExistence type="predicted"/>
<sequence length="442" mass="51773">MLLYEKRYRLLKRLLNHTTSIPVRYELLPMTMGMVLNLFFRFWRNDGLFYFNRFQFPGQDGIQGEFLSREYIAKYTALLFIRQYFLVSQTYGYDPVSIPRGPTTQEERTTRIRQLPYFKKLVEEIQQETELLKAVDYEPITDAWAEHHHKTKPSDILEKLLNNIQAAYNVTEMEQQAEQEKKAQFKATSAQIIGARIDSYSNIQNALPITEKYESNKLRGGYMLYQKAAFAADQGVTYLNYDSFFAGEIASNFTWRITELFRSKVLKSLLLRAPEFFQAIDKMRLNAEQHILLNFGVSIEMVNLRYQIDRLQNDNYKGIPIISVEFVNYSVMESGFIVMRKADLPSFDFSAPPDEEIERFALDPISVRHQLYGAVIDLNEHPALKGLFPNEKPEVLDTSVILALEFNIDVRWKLKTKMIRLAMYSDFYQQGDVNELSEIKRF</sequence>
<accession>A0ABX1VZN2</accession>
<keyword evidence="1" id="KW-1133">Transmembrane helix</keyword>
<name>A0ABX1VZN2_9SPHI</name>
<organism evidence="2 3">
    <name type="scientific">Mucilaginibacter humi</name>
    <dbReference type="NCBI Taxonomy" id="2732510"/>
    <lineage>
        <taxon>Bacteria</taxon>
        <taxon>Pseudomonadati</taxon>
        <taxon>Bacteroidota</taxon>
        <taxon>Sphingobacteriia</taxon>
        <taxon>Sphingobacteriales</taxon>
        <taxon>Sphingobacteriaceae</taxon>
        <taxon>Mucilaginibacter</taxon>
    </lineage>
</organism>
<gene>
    <name evidence="2" type="ORF">HK413_03245</name>
</gene>
<keyword evidence="1" id="KW-0472">Membrane</keyword>
<dbReference type="RefSeq" id="WP_175269113.1">
    <property type="nucleotide sequence ID" value="NZ_JABFCR010000009.1"/>
</dbReference>
<evidence type="ECO:0000313" key="3">
    <source>
        <dbReference type="Proteomes" id="UP000566071"/>
    </source>
</evidence>
<dbReference type="Proteomes" id="UP000566071">
    <property type="component" value="Unassembled WGS sequence"/>
</dbReference>
<reference evidence="2 3" key="1">
    <citation type="submission" date="2020-05" db="EMBL/GenBank/DDBJ databases">
        <authorList>
            <person name="Khan S.A."/>
            <person name="Jeon C.O."/>
            <person name="Chun B.H."/>
        </authorList>
    </citation>
    <scope>NUCLEOTIDE SEQUENCE [LARGE SCALE GENOMIC DNA]</scope>
    <source>
        <strain evidence="2 3">S1162</strain>
    </source>
</reference>
<keyword evidence="3" id="KW-1185">Reference proteome</keyword>
<evidence type="ECO:0000256" key="1">
    <source>
        <dbReference type="SAM" id="Phobius"/>
    </source>
</evidence>
<comment type="caution">
    <text evidence="2">The sequence shown here is derived from an EMBL/GenBank/DDBJ whole genome shotgun (WGS) entry which is preliminary data.</text>
</comment>
<protein>
    <submittedName>
        <fullName evidence="2">Uncharacterized protein</fullName>
    </submittedName>
</protein>